<name>A0A5N1IW33_9BACT</name>
<feature type="signal peptide" evidence="1">
    <location>
        <begin position="1"/>
        <end position="17"/>
    </location>
</feature>
<evidence type="ECO:0000313" key="2">
    <source>
        <dbReference type="EMBL" id="KAA9332639.1"/>
    </source>
</evidence>
<dbReference type="RefSeq" id="WP_150904052.1">
    <property type="nucleotide sequence ID" value="NZ_VTWT01000006.1"/>
</dbReference>
<keyword evidence="1" id="KW-0732">Signal</keyword>
<feature type="chain" id="PRO_5024940955" evidence="1">
    <location>
        <begin position="18"/>
        <end position="100"/>
    </location>
</feature>
<dbReference type="AlphaFoldDB" id="A0A5N1IW33"/>
<evidence type="ECO:0000256" key="1">
    <source>
        <dbReference type="SAM" id="SignalP"/>
    </source>
</evidence>
<protein>
    <submittedName>
        <fullName evidence="2">Uncharacterized protein</fullName>
    </submittedName>
</protein>
<comment type="caution">
    <text evidence="2">The sequence shown here is derived from an EMBL/GenBank/DDBJ whole genome shotgun (WGS) entry which is preliminary data.</text>
</comment>
<organism evidence="2 3">
    <name type="scientific">Adhaeribacter soli</name>
    <dbReference type="NCBI Taxonomy" id="2607655"/>
    <lineage>
        <taxon>Bacteria</taxon>
        <taxon>Pseudomonadati</taxon>
        <taxon>Bacteroidota</taxon>
        <taxon>Cytophagia</taxon>
        <taxon>Cytophagales</taxon>
        <taxon>Hymenobacteraceae</taxon>
        <taxon>Adhaeribacter</taxon>
    </lineage>
</organism>
<accession>A0A5N1IW33</accession>
<dbReference type="Proteomes" id="UP000326570">
    <property type="component" value="Unassembled WGS sequence"/>
</dbReference>
<sequence>MKNNSFFLVLLLLPAVASISACFERTGKTAPIYPNKLISFATWQEKPKIEWNLNPQTERGKITSEINPLNTEFQKLNLYREAVLRGEIVMGVTGLNRVAL</sequence>
<evidence type="ECO:0000313" key="3">
    <source>
        <dbReference type="Proteomes" id="UP000326570"/>
    </source>
</evidence>
<gene>
    <name evidence="2" type="ORF">F0P94_11545</name>
</gene>
<reference evidence="2 3" key="1">
    <citation type="submission" date="2019-09" db="EMBL/GenBank/DDBJ databases">
        <title>Genome sequence of Adhaeribacter sp. M2.</title>
        <authorList>
            <person name="Srinivasan S."/>
        </authorList>
    </citation>
    <scope>NUCLEOTIDE SEQUENCE [LARGE SCALE GENOMIC DNA]</scope>
    <source>
        <strain evidence="2 3">M2</strain>
    </source>
</reference>
<keyword evidence="3" id="KW-1185">Reference proteome</keyword>
<proteinExistence type="predicted"/>
<dbReference type="PROSITE" id="PS51257">
    <property type="entry name" value="PROKAR_LIPOPROTEIN"/>
    <property type="match status" value="1"/>
</dbReference>
<dbReference type="EMBL" id="VTWT01000006">
    <property type="protein sequence ID" value="KAA9332639.1"/>
    <property type="molecule type" value="Genomic_DNA"/>
</dbReference>